<dbReference type="EMBL" id="CP014163">
    <property type="protein sequence ID" value="AMB99884.1"/>
    <property type="molecule type" value="Genomic_DNA"/>
</dbReference>
<accession>A0A0X8FM89</accession>
<dbReference type="RefSeq" id="WP_067980527.1">
    <property type="nucleotide sequence ID" value="NZ_CP014163.1"/>
</dbReference>
<evidence type="ECO:0000313" key="2">
    <source>
        <dbReference type="Proteomes" id="UP000062260"/>
    </source>
</evidence>
<dbReference type="Proteomes" id="UP000062260">
    <property type="component" value="Chromosome"/>
</dbReference>
<proteinExistence type="predicted"/>
<reference evidence="1 2" key="1">
    <citation type="journal article" date="2016" name="Genome Announc.">
        <title>Complete Genome Sequences of Aerococcus christensenii CCUG 28831T, Aerococcus sanguinicola CCUG 43001T, Aerococcus urinae CCUG 36881T, Aerococcus urinaeequi CCUG 28094T, Aerococcus urinaehominis CCUG 42038 BT, and Aerococcus viridans CCUG 4311T.</title>
        <authorList>
            <person name="Carkaci D."/>
            <person name="Dargis R."/>
            <person name="Nielsen X.C."/>
            <person name="Skovgaard O."/>
            <person name="Fuursted K."/>
            <person name="Christensen J.J."/>
        </authorList>
    </citation>
    <scope>NUCLEOTIDE SEQUENCE [LARGE SCALE GENOMIC DNA]</scope>
    <source>
        <strain evidence="1 2">CCUG42038B</strain>
    </source>
</reference>
<sequence>MESLELLVKAQAKMSDYWQRSERAIDNFLADLIDREIQNRDKQDYHNQLLADLQDFWSDYFSADLIDQAYQRSKYKSVLNTMPKPSWPTGKRAESQASRTSNWSTMITINTTAPSHPTKEVSHAATMF</sequence>
<gene>
    <name evidence="1" type="ORF">AWM75_07845</name>
</gene>
<evidence type="ECO:0000313" key="1">
    <source>
        <dbReference type="EMBL" id="AMB99884.1"/>
    </source>
</evidence>
<organism evidence="1 2">
    <name type="scientific">Aerococcus urinaehominis</name>
    <dbReference type="NCBI Taxonomy" id="128944"/>
    <lineage>
        <taxon>Bacteria</taxon>
        <taxon>Bacillati</taxon>
        <taxon>Bacillota</taxon>
        <taxon>Bacilli</taxon>
        <taxon>Lactobacillales</taxon>
        <taxon>Aerococcaceae</taxon>
        <taxon>Aerococcus</taxon>
    </lineage>
</organism>
<dbReference type="AlphaFoldDB" id="A0A0X8FM89"/>
<protein>
    <submittedName>
        <fullName evidence="1">Uncharacterized protein</fullName>
    </submittedName>
</protein>
<name>A0A0X8FM89_9LACT</name>
<dbReference type="KEGG" id="auh:AWM75_07845"/>
<reference evidence="2" key="2">
    <citation type="submission" date="2016-01" db="EMBL/GenBank/DDBJ databases">
        <title>Six Aerococcus type strain genome sequencing and assembly using PacBio and Illumina Hiseq.</title>
        <authorList>
            <person name="Carkaci D."/>
            <person name="Dargis R."/>
            <person name="Nielsen X.C."/>
            <person name="Skovgaard O."/>
            <person name="Fuursted K."/>
            <person name="Christensen J.J."/>
        </authorList>
    </citation>
    <scope>NUCLEOTIDE SEQUENCE [LARGE SCALE GENOMIC DNA]</scope>
    <source>
        <strain evidence="2">CCUG42038B</strain>
    </source>
</reference>
<keyword evidence="2" id="KW-1185">Reference proteome</keyword>